<feature type="transmembrane region" description="Helical" evidence="1">
    <location>
        <begin position="195"/>
        <end position="219"/>
    </location>
</feature>
<organism evidence="2 3">
    <name type="scientific">Sporichthya brevicatena</name>
    <dbReference type="NCBI Taxonomy" id="171442"/>
    <lineage>
        <taxon>Bacteria</taxon>
        <taxon>Bacillati</taxon>
        <taxon>Actinomycetota</taxon>
        <taxon>Actinomycetes</taxon>
        <taxon>Sporichthyales</taxon>
        <taxon>Sporichthyaceae</taxon>
        <taxon>Sporichthya</taxon>
    </lineage>
</organism>
<keyword evidence="1" id="KW-0472">Membrane</keyword>
<feature type="transmembrane region" description="Helical" evidence="1">
    <location>
        <begin position="31"/>
        <end position="53"/>
    </location>
</feature>
<comment type="caution">
    <text evidence="2">The sequence shown here is derived from an EMBL/GenBank/DDBJ whole genome shotgun (WGS) entry which is preliminary data.</text>
</comment>
<protein>
    <submittedName>
        <fullName evidence="2">Spirocyclase AveC family protein</fullName>
    </submittedName>
</protein>
<name>A0ABN1G2S4_9ACTN</name>
<dbReference type="EMBL" id="BAAAHE010000001">
    <property type="protein sequence ID" value="GAA0602708.1"/>
    <property type="molecule type" value="Genomic_DNA"/>
</dbReference>
<gene>
    <name evidence="2" type="ORF">GCM10009547_00140</name>
</gene>
<evidence type="ECO:0000256" key="1">
    <source>
        <dbReference type="SAM" id="Phobius"/>
    </source>
</evidence>
<feature type="transmembrane region" description="Helical" evidence="1">
    <location>
        <begin position="288"/>
        <end position="308"/>
    </location>
</feature>
<evidence type="ECO:0000313" key="2">
    <source>
        <dbReference type="EMBL" id="GAA0602708.1"/>
    </source>
</evidence>
<proteinExistence type="predicted"/>
<dbReference type="Pfam" id="PF17198">
    <property type="entry name" value="AveC_like"/>
    <property type="match status" value="1"/>
</dbReference>
<feature type="transmembrane region" description="Helical" evidence="1">
    <location>
        <begin position="239"/>
        <end position="260"/>
    </location>
</feature>
<feature type="transmembrane region" description="Helical" evidence="1">
    <location>
        <begin position="68"/>
        <end position="91"/>
    </location>
</feature>
<sequence length="382" mass="42187">MATTHLPPRSSLDASRPVAPAAPKRVRPISWWAALGFGFLAFAAYLIIAWLVAGEPHRVGTGETPLPTWMKICLSVQQYGLFAGMLALILFKAILPWRRTGSVPLDGLIVISFSLMWWSDPLYNYFSPGFNYNTYFINAGSWIGHTPGWMSPNAEEIPQPLLWLPGVYTCAFFLMVLIVTTIMRKTRERYPSMSAIGLCAVAFIPMMVVGTMWEAAFMVMGSHEYGASISWLTLNHGHYYGFPVYQGITASLLYTSWGALRFFRDDQGRSFAEAGIDRLSVSKRVKGAMRFFAVSGAVTAIFFVFYHLPNALISQRGDAWPQDVQERSYFINGYCGAGTDVACPNPDLPIPRGESSLRVGPDGKLVVPDGTTIPVAPAVKTQ</sequence>
<feature type="transmembrane region" description="Helical" evidence="1">
    <location>
        <begin position="161"/>
        <end position="183"/>
    </location>
</feature>
<dbReference type="RefSeq" id="WP_344600279.1">
    <property type="nucleotide sequence ID" value="NZ_BAAAHE010000001.1"/>
</dbReference>
<evidence type="ECO:0000313" key="3">
    <source>
        <dbReference type="Proteomes" id="UP001500957"/>
    </source>
</evidence>
<keyword evidence="3" id="KW-1185">Reference proteome</keyword>
<feature type="transmembrane region" description="Helical" evidence="1">
    <location>
        <begin position="103"/>
        <end position="119"/>
    </location>
</feature>
<dbReference type="Proteomes" id="UP001500957">
    <property type="component" value="Unassembled WGS sequence"/>
</dbReference>
<keyword evidence="1" id="KW-1133">Transmembrane helix</keyword>
<keyword evidence="1" id="KW-0812">Transmembrane</keyword>
<dbReference type="InterPro" id="IPR033459">
    <property type="entry name" value="AveC-like"/>
</dbReference>
<accession>A0ABN1G2S4</accession>
<reference evidence="2 3" key="1">
    <citation type="journal article" date="2019" name="Int. J. Syst. Evol. Microbiol.">
        <title>The Global Catalogue of Microorganisms (GCM) 10K type strain sequencing project: providing services to taxonomists for standard genome sequencing and annotation.</title>
        <authorList>
            <consortium name="The Broad Institute Genomics Platform"/>
            <consortium name="The Broad Institute Genome Sequencing Center for Infectious Disease"/>
            <person name="Wu L."/>
            <person name="Ma J."/>
        </authorList>
    </citation>
    <scope>NUCLEOTIDE SEQUENCE [LARGE SCALE GENOMIC DNA]</scope>
    <source>
        <strain evidence="2 3">JCM 10671</strain>
    </source>
</reference>